<evidence type="ECO:0000256" key="1">
    <source>
        <dbReference type="ARBA" id="ARBA00004613"/>
    </source>
</evidence>
<dbReference type="EMBL" id="NPDU01000005">
    <property type="protein sequence ID" value="PJZ63462.1"/>
    <property type="molecule type" value="Genomic_DNA"/>
</dbReference>
<evidence type="ECO:0000313" key="6">
    <source>
        <dbReference type="Proteomes" id="UP000232149"/>
    </source>
</evidence>
<dbReference type="PROSITE" id="PS51677">
    <property type="entry name" value="NODB"/>
    <property type="match status" value="1"/>
</dbReference>
<protein>
    <submittedName>
        <fullName evidence="4">Polysaccharide deacetylase</fullName>
    </submittedName>
</protein>
<feature type="domain" description="NodB homology" evidence="3">
    <location>
        <begin position="115"/>
        <end position="309"/>
    </location>
</feature>
<dbReference type="Pfam" id="PF01522">
    <property type="entry name" value="Polysacc_deac_1"/>
    <property type="match status" value="1"/>
</dbReference>
<reference evidence="6 7" key="1">
    <citation type="submission" date="2017-07" db="EMBL/GenBank/DDBJ databases">
        <title>Leptospira spp. isolated from tropical soils.</title>
        <authorList>
            <person name="Thibeaux R."/>
            <person name="Iraola G."/>
            <person name="Ferres I."/>
            <person name="Bierque E."/>
            <person name="Girault D."/>
            <person name="Soupe-Gilbert M.-E."/>
            <person name="Picardeau M."/>
            <person name="Goarant C."/>
        </authorList>
    </citation>
    <scope>NUCLEOTIDE SEQUENCE [LARGE SCALE GENOMIC DNA]</scope>
    <source>
        <strain evidence="4 7">FH2-B-C1</strain>
        <strain evidence="5 6">FH2-B-D1</strain>
    </source>
</reference>
<evidence type="ECO:0000259" key="3">
    <source>
        <dbReference type="PROSITE" id="PS51677"/>
    </source>
</evidence>
<evidence type="ECO:0000313" key="7">
    <source>
        <dbReference type="Proteomes" id="UP000232188"/>
    </source>
</evidence>
<gene>
    <name evidence="5" type="ORF">CH376_03260</name>
    <name evidence="4" type="ORF">CH380_01165</name>
</gene>
<dbReference type="GO" id="GO:0005975">
    <property type="term" value="P:carbohydrate metabolic process"/>
    <property type="evidence" value="ECO:0007669"/>
    <property type="project" value="InterPro"/>
</dbReference>
<dbReference type="CDD" id="cd10918">
    <property type="entry name" value="CE4_NodB_like_5s_6s"/>
    <property type="match status" value="1"/>
</dbReference>
<comment type="caution">
    <text evidence="4">The sequence shown here is derived from an EMBL/GenBank/DDBJ whole genome shotgun (WGS) entry which is preliminary data.</text>
</comment>
<dbReference type="InterPro" id="IPR011330">
    <property type="entry name" value="Glyco_hydro/deAcase_b/a-brl"/>
</dbReference>
<dbReference type="InterPro" id="IPR051398">
    <property type="entry name" value="Polysacch_Deacetylase"/>
</dbReference>
<accession>A0A2M9YUD6</accession>
<dbReference type="SUPFAM" id="SSF88713">
    <property type="entry name" value="Glycoside hydrolase/deacetylase"/>
    <property type="match status" value="1"/>
</dbReference>
<dbReference type="Gene3D" id="3.20.20.370">
    <property type="entry name" value="Glycoside hydrolase/deacetylase"/>
    <property type="match status" value="1"/>
</dbReference>
<sequence>MNLRIFRKRNRLLHPIKAKTLKPTGIALVLILVSFQVCSSPEKEFHTQKILNPKGIPVLIYHEIVTEENREPGETVISLKKFEEQMEYLSSHGYHPISMKELLLYMKKGTAVPDRSIVLNFDDGWKNVLNAVPALKKHSFPASFWIISGPKGIGNGEYLEWSDIKELAANPLFEIGSHTYSHPWNPKDNLVTWVDHKVPGKGNKEALFELKQSKKILEEKLGVSIDYLAWPCGWYNPTLIQLAKNSGYKALLTTEDGANLPGGDPFQVKRIFIDGKCDLATFIEQLENPRYIVCQKNQKSTQGNSPYSY</sequence>
<keyword evidence="6" id="KW-1185">Reference proteome</keyword>
<proteinExistence type="predicted"/>
<keyword evidence="2" id="KW-0732">Signal</keyword>
<dbReference type="RefSeq" id="WP_100783895.1">
    <property type="nucleotide sequence ID" value="NZ_NPDU01000005.1"/>
</dbReference>
<dbReference type="InterPro" id="IPR002509">
    <property type="entry name" value="NODB_dom"/>
</dbReference>
<dbReference type="AlphaFoldDB" id="A0A2M9YUD6"/>
<comment type="subcellular location">
    <subcellularLocation>
        <location evidence="1">Secreted</location>
    </subcellularLocation>
</comment>
<name>A0A2M9YUD6_9LEPT</name>
<dbReference type="PANTHER" id="PTHR34216">
    <property type="match status" value="1"/>
</dbReference>
<dbReference type="EMBL" id="NPDV01000001">
    <property type="protein sequence ID" value="PJZ55154.1"/>
    <property type="molecule type" value="Genomic_DNA"/>
</dbReference>
<dbReference type="PANTHER" id="PTHR34216:SF3">
    <property type="entry name" value="POLY-BETA-1,6-N-ACETYL-D-GLUCOSAMINE N-DEACETYLASE"/>
    <property type="match status" value="1"/>
</dbReference>
<evidence type="ECO:0000256" key="2">
    <source>
        <dbReference type="ARBA" id="ARBA00022729"/>
    </source>
</evidence>
<evidence type="ECO:0000313" key="5">
    <source>
        <dbReference type="EMBL" id="PJZ63462.1"/>
    </source>
</evidence>
<organism evidence="4 7">
    <name type="scientific">Leptospira adleri</name>
    <dbReference type="NCBI Taxonomy" id="2023186"/>
    <lineage>
        <taxon>Bacteria</taxon>
        <taxon>Pseudomonadati</taxon>
        <taxon>Spirochaetota</taxon>
        <taxon>Spirochaetia</taxon>
        <taxon>Leptospirales</taxon>
        <taxon>Leptospiraceae</taxon>
        <taxon>Leptospira</taxon>
    </lineage>
</organism>
<evidence type="ECO:0000313" key="4">
    <source>
        <dbReference type="EMBL" id="PJZ55154.1"/>
    </source>
</evidence>
<dbReference type="GO" id="GO:0005576">
    <property type="term" value="C:extracellular region"/>
    <property type="evidence" value="ECO:0007669"/>
    <property type="project" value="UniProtKB-SubCell"/>
</dbReference>
<dbReference type="Proteomes" id="UP000232188">
    <property type="component" value="Unassembled WGS sequence"/>
</dbReference>
<dbReference type="Proteomes" id="UP000232149">
    <property type="component" value="Unassembled WGS sequence"/>
</dbReference>
<dbReference type="GO" id="GO:0016810">
    <property type="term" value="F:hydrolase activity, acting on carbon-nitrogen (but not peptide) bonds"/>
    <property type="evidence" value="ECO:0007669"/>
    <property type="project" value="InterPro"/>
</dbReference>